<evidence type="ECO:0000256" key="8">
    <source>
        <dbReference type="ARBA" id="ARBA00023204"/>
    </source>
</evidence>
<accession>A0AAV4LHD7</accession>
<evidence type="ECO:0000313" key="13">
    <source>
        <dbReference type="EMBL" id="GIM47256.1"/>
    </source>
</evidence>
<keyword evidence="7 9" id="KW-0378">Hydrolase</keyword>
<dbReference type="InterPro" id="IPR036895">
    <property type="entry name" value="Uracil-DNA_glycosylase-like_sf"/>
</dbReference>
<dbReference type="HAMAP" id="MF_00148">
    <property type="entry name" value="UDG"/>
    <property type="match status" value="1"/>
</dbReference>
<dbReference type="Gene3D" id="3.40.470.10">
    <property type="entry name" value="Uracil-DNA glycosylase-like domain"/>
    <property type="match status" value="1"/>
</dbReference>
<evidence type="ECO:0000259" key="12">
    <source>
        <dbReference type="SMART" id="SM00986"/>
    </source>
</evidence>
<evidence type="ECO:0000256" key="4">
    <source>
        <dbReference type="ARBA" id="ARBA00012030"/>
    </source>
</evidence>
<evidence type="ECO:0000256" key="5">
    <source>
        <dbReference type="ARBA" id="ARBA00018429"/>
    </source>
</evidence>
<dbReference type="GO" id="GO:0004844">
    <property type="term" value="F:uracil DNA N-glycosylase activity"/>
    <property type="evidence" value="ECO:0007669"/>
    <property type="project" value="UniProtKB-UniRule"/>
</dbReference>
<dbReference type="GO" id="GO:0005737">
    <property type="term" value="C:cytoplasm"/>
    <property type="evidence" value="ECO:0007669"/>
    <property type="project" value="UniProtKB-SubCell"/>
</dbReference>
<dbReference type="AlphaFoldDB" id="A0AAV4LHD7"/>
<evidence type="ECO:0000256" key="6">
    <source>
        <dbReference type="ARBA" id="ARBA00022763"/>
    </source>
</evidence>
<dbReference type="NCBIfam" id="NF003591">
    <property type="entry name" value="PRK05254.1-4"/>
    <property type="match status" value="1"/>
</dbReference>
<feature type="active site" description="Proton acceptor" evidence="9 10">
    <location>
        <position position="64"/>
    </location>
</feature>
<evidence type="ECO:0000256" key="1">
    <source>
        <dbReference type="ARBA" id="ARBA00001400"/>
    </source>
</evidence>
<dbReference type="NCBIfam" id="TIGR00628">
    <property type="entry name" value="ung"/>
    <property type="match status" value="1"/>
</dbReference>
<dbReference type="EC" id="3.2.2.27" evidence="4 9"/>
<dbReference type="FunFam" id="3.40.470.10:FF:000001">
    <property type="entry name" value="Uracil-DNA glycosylase"/>
    <property type="match status" value="1"/>
</dbReference>
<dbReference type="Proteomes" id="UP001057291">
    <property type="component" value="Unassembled WGS sequence"/>
</dbReference>
<organism evidence="13 14">
    <name type="scientific">Collibacillus ludicampi</name>
    <dbReference type="NCBI Taxonomy" id="2771369"/>
    <lineage>
        <taxon>Bacteria</taxon>
        <taxon>Bacillati</taxon>
        <taxon>Bacillota</taxon>
        <taxon>Bacilli</taxon>
        <taxon>Bacillales</taxon>
        <taxon>Alicyclobacillaceae</taxon>
        <taxon>Collibacillus</taxon>
    </lineage>
</organism>
<keyword evidence="14" id="KW-1185">Reference proteome</keyword>
<comment type="subcellular location">
    <subcellularLocation>
        <location evidence="9">Cytoplasm</location>
    </subcellularLocation>
</comment>
<evidence type="ECO:0000313" key="14">
    <source>
        <dbReference type="Proteomes" id="UP001057291"/>
    </source>
</evidence>
<comment type="caution">
    <text evidence="13">The sequence shown here is derived from an EMBL/GenBank/DDBJ whole genome shotgun (WGS) entry which is preliminary data.</text>
</comment>
<evidence type="ECO:0000256" key="2">
    <source>
        <dbReference type="ARBA" id="ARBA00002631"/>
    </source>
</evidence>
<dbReference type="EMBL" id="BOQE01000001">
    <property type="protein sequence ID" value="GIM47256.1"/>
    <property type="molecule type" value="Genomic_DNA"/>
</dbReference>
<feature type="domain" description="Uracil-DNA glycosylase-like" evidence="12">
    <location>
        <begin position="49"/>
        <end position="209"/>
    </location>
</feature>
<dbReference type="GO" id="GO:0097510">
    <property type="term" value="P:base-excision repair, AP site formation via deaminated base removal"/>
    <property type="evidence" value="ECO:0007669"/>
    <property type="project" value="TreeGrafter"/>
</dbReference>
<dbReference type="PROSITE" id="PS00130">
    <property type="entry name" value="U_DNA_GLYCOSYLASE"/>
    <property type="match status" value="1"/>
</dbReference>
<dbReference type="InterPro" id="IPR005122">
    <property type="entry name" value="Uracil-DNA_glycosylase-like"/>
</dbReference>
<evidence type="ECO:0000256" key="11">
    <source>
        <dbReference type="RuleBase" id="RU003780"/>
    </source>
</evidence>
<name>A0AAV4LHD7_9BACL</name>
<dbReference type="CDD" id="cd10027">
    <property type="entry name" value="UDG-F1-like"/>
    <property type="match status" value="1"/>
</dbReference>
<evidence type="ECO:0000256" key="9">
    <source>
        <dbReference type="HAMAP-Rule" id="MF_00148"/>
    </source>
</evidence>
<dbReference type="PANTHER" id="PTHR11264">
    <property type="entry name" value="URACIL-DNA GLYCOSYLASE"/>
    <property type="match status" value="1"/>
</dbReference>
<proteinExistence type="inferred from homology"/>
<comment type="similarity">
    <text evidence="3 9 11">Belongs to the uracil-DNA glycosylase (UDG) superfamily. UNG family.</text>
</comment>
<evidence type="ECO:0000256" key="3">
    <source>
        <dbReference type="ARBA" id="ARBA00008184"/>
    </source>
</evidence>
<keyword evidence="9" id="KW-0963">Cytoplasm</keyword>
<dbReference type="NCBIfam" id="NF003592">
    <property type="entry name" value="PRK05254.1-5"/>
    <property type="match status" value="1"/>
</dbReference>
<dbReference type="NCBIfam" id="NF003588">
    <property type="entry name" value="PRK05254.1-1"/>
    <property type="match status" value="1"/>
</dbReference>
<comment type="catalytic activity">
    <reaction evidence="1 9 11">
        <text>Hydrolyzes single-stranded DNA or mismatched double-stranded DNA and polynucleotides, releasing free uracil.</text>
        <dbReference type="EC" id="3.2.2.27"/>
    </reaction>
</comment>
<dbReference type="SUPFAM" id="SSF52141">
    <property type="entry name" value="Uracil-DNA glycosylase-like"/>
    <property type="match status" value="1"/>
</dbReference>
<dbReference type="SMART" id="SM00986">
    <property type="entry name" value="UDG"/>
    <property type="match status" value="1"/>
</dbReference>
<dbReference type="RefSeq" id="WP_282200269.1">
    <property type="nucleotide sequence ID" value="NZ_BOQE01000001.1"/>
</dbReference>
<dbReference type="InterPro" id="IPR002043">
    <property type="entry name" value="UDG_fam1"/>
</dbReference>
<dbReference type="NCBIfam" id="NF003589">
    <property type="entry name" value="PRK05254.1-2"/>
    <property type="match status" value="1"/>
</dbReference>
<dbReference type="Pfam" id="PF03167">
    <property type="entry name" value="UDG"/>
    <property type="match status" value="1"/>
</dbReference>
<evidence type="ECO:0000256" key="7">
    <source>
        <dbReference type="ARBA" id="ARBA00022801"/>
    </source>
</evidence>
<dbReference type="InterPro" id="IPR018085">
    <property type="entry name" value="Ura-DNA_Glyclase_AS"/>
</dbReference>
<protein>
    <recommendedName>
        <fullName evidence="5 9">Uracil-DNA glycosylase</fullName>
        <shortName evidence="9">UDG</shortName>
        <ecNumber evidence="4 9">3.2.2.27</ecNumber>
    </recommendedName>
</protein>
<keyword evidence="8 9" id="KW-0234">DNA repair</keyword>
<reference evidence="13" key="1">
    <citation type="journal article" date="2023" name="Int. J. Syst. Evol. Microbiol.">
        <title>Collibacillus ludicampi gen. nov., sp. nov., a new soil bacterium of the family Alicyclobacillaceae.</title>
        <authorList>
            <person name="Jojima T."/>
            <person name="Ioku Y."/>
            <person name="Fukuta Y."/>
            <person name="Shirasaka N."/>
            <person name="Matsumura Y."/>
            <person name="Mori M."/>
        </authorList>
    </citation>
    <scope>NUCLEOTIDE SEQUENCE</scope>
    <source>
        <strain evidence="13">TP075</strain>
    </source>
</reference>
<sequence>MAILKNDWAPLLEQEFEKPYYLRLRRFLIEEYSTRVIYPDKYEIYTALHLTSFENTKVVIIGQDPYHGPGQAHGLSFSVKPGVSIPPSLQNIFKELHDDLGCYIPNNGYLVKWAEQGVLMLNSVLTVRAGIPNSHKGMGWETFTDKVITTLNQREKPVVFILWGKHAQEKKKLITSAKHFIIQSPHPSPFSANRGFLGSRPFSRTNEFLKKIGEEEIDWQIPNLT</sequence>
<keyword evidence="6 9" id="KW-0227">DNA damage</keyword>
<evidence type="ECO:0000256" key="10">
    <source>
        <dbReference type="PROSITE-ProRule" id="PRU10072"/>
    </source>
</evidence>
<dbReference type="SMART" id="SM00987">
    <property type="entry name" value="UreE_C"/>
    <property type="match status" value="1"/>
</dbReference>
<comment type="function">
    <text evidence="2 9 11">Excises uracil residues from the DNA which can arise as a result of misincorporation of dUMP residues by DNA polymerase or due to deamination of cytosine.</text>
</comment>
<gene>
    <name evidence="9 13" type="primary">ung</name>
    <name evidence="13" type="ORF">DNHGIG_28050</name>
</gene>
<dbReference type="PANTHER" id="PTHR11264:SF0">
    <property type="entry name" value="URACIL-DNA GLYCOSYLASE"/>
    <property type="match status" value="1"/>
</dbReference>